<name>A0ABW5Q6H9_9BACI</name>
<dbReference type="Pfam" id="PF06014">
    <property type="entry name" value="YqgQ-like"/>
    <property type="match status" value="1"/>
</dbReference>
<dbReference type="InterPro" id="IPR009256">
    <property type="entry name" value="YqgQ-like"/>
</dbReference>
<accession>A0ABW5Q6H9</accession>
<keyword evidence="2" id="KW-1185">Reference proteome</keyword>
<sequence length="63" mass="7428">MNNIIDVRHLLKRFGIFVYIGDRLADLNLMEDEIKALHDSQLINSKEYTQALLIIKNEKKELE</sequence>
<evidence type="ECO:0000313" key="2">
    <source>
        <dbReference type="Proteomes" id="UP001597452"/>
    </source>
</evidence>
<evidence type="ECO:0000313" key="1">
    <source>
        <dbReference type="EMBL" id="MFD2637441.1"/>
    </source>
</evidence>
<dbReference type="RefSeq" id="WP_377326868.1">
    <property type="nucleotide sequence ID" value="NZ_JBHUMZ010000007.1"/>
</dbReference>
<dbReference type="Proteomes" id="UP001597452">
    <property type="component" value="Unassembled WGS sequence"/>
</dbReference>
<gene>
    <name evidence="1" type="ORF">ACFSW4_00945</name>
</gene>
<dbReference type="InterPro" id="IPR023164">
    <property type="entry name" value="YqgQ-like_sf"/>
</dbReference>
<dbReference type="EMBL" id="JBHUMZ010000007">
    <property type="protein sequence ID" value="MFD2637441.1"/>
    <property type="molecule type" value="Genomic_DNA"/>
</dbReference>
<comment type="caution">
    <text evidence="1">The sequence shown here is derived from an EMBL/GenBank/DDBJ whole genome shotgun (WGS) entry which is preliminary data.</text>
</comment>
<organism evidence="1 2">
    <name type="scientific">Piscibacillus salipiscarius</name>
    <dbReference type="NCBI Taxonomy" id="299480"/>
    <lineage>
        <taxon>Bacteria</taxon>
        <taxon>Bacillati</taxon>
        <taxon>Bacillota</taxon>
        <taxon>Bacilli</taxon>
        <taxon>Bacillales</taxon>
        <taxon>Bacillaceae</taxon>
        <taxon>Piscibacillus</taxon>
    </lineage>
</organism>
<reference evidence="2" key="1">
    <citation type="journal article" date="2019" name="Int. J. Syst. Evol. Microbiol.">
        <title>The Global Catalogue of Microorganisms (GCM) 10K type strain sequencing project: providing services to taxonomists for standard genome sequencing and annotation.</title>
        <authorList>
            <consortium name="The Broad Institute Genomics Platform"/>
            <consortium name="The Broad Institute Genome Sequencing Center for Infectious Disease"/>
            <person name="Wu L."/>
            <person name="Ma J."/>
        </authorList>
    </citation>
    <scope>NUCLEOTIDE SEQUENCE [LARGE SCALE GENOMIC DNA]</scope>
    <source>
        <strain evidence="2">TISTR 1571</strain>
    </source>
</reference>
<protein>
    <submittedName>
        <fullName evidence="1">YqgQ family protein</fullName>
    </submittedName>
</protein>
<dbReference type="Gene3D" id="1.10.287.760">
    <property type="entry name" value="YqgQ-like"/>
    <property type="match status" value="1"/>
</dbReference>
<dbReference type="SUPFAM" id="SSF158379">
    <property type="entry name" value="YqgQ-like"/>
    <property type="match status" value="1"/>
</dbReference>
<proteinExistence type="predicted"/>